<evidence type="ECO:0000313" key="2">
    <source>
        <dbReference type="Proteomes" id="UP000837857"/>
    </source>
</evidence>
<dbReference type="EMBL" id="OW152829">
    <property type="protein sequence ID" value="CAH2047245.1"/>
    <property type="molecule type" value="Genomic_DNA"/>
</dbReference>
<feature type="non-terminal residue" evidence="1">
    <location>
        <position position="1"/>
    </location>
</feature>
<name>A0ABN8I3N1_9NEOP</name>
<organism evidence="1 2">
    <name type="scientific">Iphiclides podalirius</name>
    <name type="common">scarce swallowtail</name>
    <dbReference type="NCBI Taxonomy" id="110791"/>
    <lineage>
        <taxon>Eukaryota</taxon>
        <taxon>Metazoa</taxon>
        <taxon>Ecdysozoa</taxon>
        <taxon>Arthropoda</taxon>
        <taxon>Hexapoda</taxon>
        <taxon>Insecta</taxon>
        <taxon>Pterygota</taxon>
        <taxon>Neoptera</taxon>
        <taxon>Endopterygota</taxon>
        <taxon>Lepidoptera</taxon>
        <taxon>Glossata</taxon>
        <taxon>Ditrysia</taxon>
        <taxon>Papilionoidea</taxon>
        <taxon>Papilionidae</taxon>
        <taxon>Papilioninae</taxon>
        <taxon>Iphiclides</taxon>
    </lineage>
</organism>
<gene>
    <name evidence="1" type="ORF">IPOD504_LOCUS5684</name>
</gene>
<accession>A0ABN8I3N1</accession>
<dbReference type="Proteomes" id="UP000837857">
    <property type="component" value="Chromosome 17"/>
</dbReference>
<keyword evidence="2" id="KW-1185">Reference proteome</keyword>
<reference evidence="1" key="1">
    <citation type="submission" date="2022-03" db="EMBL/GenBank/DDBJ databases">
        <authorList>
            <person name="Martin H S."/>
        </authorList>
    </citation>
    <scope>NUCLEOTIDE SEQUENCE</scope>
</reference>
<evidence type="ECO:0000313" key="1">
    <source>
        <dbReference type="EMBL" id="CAH2047245.1"/>
    </source>
</evidence>
<sequence>MGAIMKAAAVLRYHLCVTPNGVLARPCGVSARRGAGGRGVIFTEAAGFPQARAPSSRIMACQGPTPLPAQYY</sequence>
<protein>
    <submittedName>
        <fullName evidence="1">Uncharacterized protein</fullName>
    </submittedName>
</protein>
<proteinExistence type="predicted"/>